<dbReference type="PANTHER" id="PTHR43357:SF4">
    <property type="entry name" value="INNER MEMBRANE ABC TRANSPORTER PERMEASE PROTEIN YDCV"/>
    <property type="match status" value="1"/>
</dbReference>
<dbReference type="InterPro" id="IPR000515">
    <property type="entry name" value="MetI-like"/>
</dbReference>
<dbReference type="EMBL" id="JBHTBJ010000011">
    <property type="protein sequence ID" value="MFC7275845.1"/>
    <property type="molecule type" value="Genomic_DNA"/>
</dbReference>
<keyword evidence="3" id="KW-1003">Cell membrane</keyword>
<comment type="similarity">
    <text evidence="8">Belongs to the binding-protein-dependent transport system permease family.</text>
</comment>
<dbReference type="Pfam" id="PF00528">
    <property type="entry name" value="BPD_transp_1"/>
    <property type="match status" value="1"/>
</dbReference>
<evidence type="ECO:0000256" key="1">
    <source>
        <dbReference type="ARBA" id="ARBA00004429"/>
    </source>
</evidence>
<keyword evidence="5 8" id="KW-0812">Transmembrane</keyword>
<evidence type="ECO:0000256" key="6">
    <source>
        <dbReference type="ARBA" id="ARBA00022989"/>
    </source>
</evidence>
<feature type="transmembrane region" description="Helical" evidence="8">
    <location>
        <begin position="152"/>
        <end position="171"/>
    </location>
</feature>
<evidence type="ECO:0000313" key="10">
    <source>
        <dbReference type="EMBL" id="MFC7275845.1"/>
    </source>
</evidence>
<name>A0ABW2HRV1_9ACTN</name>
<dbReference type="RefSeq" id="WP_378969415.1">
    <property type="nucleotide sequence ID" value="NZ_JBHTBJ010000011.1"/>
</dbReference>
<evidence type="ECO:0000313" key="11">
    <source>
        <dbReference type="Proteomes" id="UP001596548"/>
    </source>
</evidence>
<gene>
    <name evidence="10" type="ORF">ACFQS1_17785</name>
</gene>
<dbReference type="Gene3D" id="1.10.3720.10">
    <property type="entry name" value="MetI-like"/>
    <property type="match status" value="1"/>
</dbReference>
<evidence type="ECO:0000256" key="3">
    <source>
        <dbReference type="ARBA" id="ARBA00022475"/>
    </source>
</evidence>
<feature type="transmembrane region" description="Helical" evidence="8">
    <location>
        <begin position="24"/>
        <end position="49"/>
    </location>
</feature>
<evidence type="ECO:0000256" key="7">
    <source>
        <dbReference type="ARBA" id="ARBA00023136"/>
    </source>
</evidence>
<dbReference type="InterPro" id="IPR035906">
    <property type="entry name" value="MetI-like_sf"/>
</dbReference>
<dbReference type="PROSITE" id="PS50928">
    <property type="entry name" value="ABC_TM1"/>
    <property type="match status" value="1"/>
</dbReference>
<dbReference type="CDD" id="cd06261">
    <property type="entry name" value="TM_PBP2"/>
    <property type="match status" value="1"/>
</dbReference>
<comment type="subcellular location">
    <subcellularLocation>
        <location evidence="1">Cell inner membrane</location>
        <topology evidence="1">Multi-pass membrane protein</topology>
    </subcellularLocation>
    <subcellularLocation>
        <location evidence="8">Cell membrane</location>
        <topology evidence="8">Multi-pass membrane protein</topology>
    </subcellularLocation>
</comment>
<evidence type="ECO:0000256" key="8">
    <source>
        <dbReference type="RuleBase" id="RU363032"/>
    </source>
</evidence>
<proteinExistence type="inferred from homology"/>
<protein>
    <submittedName>
        <fullName evidence="10">ABC transporter permease</fullName>
    </submittedName>
</protein>
<keyword evidence="11" id="KW-1185">Reference proteome</keyword>
<accession>A0ABW2HRV1</accession>
<keyword evidence="6 8" id="KW-1133">Transmembrane helix</keyword>
<evidence type="ECO:0000256" key="5">
    <source>
        <dbReference type="ARBA" id="ARBA00022692"/>
    </source>
</evidence>
<dbReference type="SUPFAM" id="SSF161098">
    <property type="entry name" value="MetI-like"/>
    <property type="match status" value="1"/>
</dbReference>
<feature type="transmembrane region" description="Helical" evidence="8">
    <location>
        <begin position="192"/>
        <end position="214"/>
    </location>
</feature>
<sequence length="289" mass="31780">MTAIAVPAKDVKARRRIVASPGAWLVWGSVTFFFVMLAGVIFSVLISSFGRRWFDTWLPDGWTTQWYGQAWTEFTLLDVLIVTVEVSLLVVGISVLVGVPASYVLARRTFPGRRILYLLFLLPILMPPITYGIPLATVLYKYGLAGHMTGVVLANLVPSIPFVILTMTPFIEQVDPAIERAARMCGARTWQVFLRILAPLLVPGILAASILVLVRTVGMFELTFLTAGPDSQTLVVALYYSMSAAGIRAQQSVDAMAVIYTSMMLVLLVIALRFVNPTQLVARVKEDPS</sequence>
<feature type="transmembrane region" description="Helical" evidence="8">
    <location>
        <begin position="257"/>
        <end position="275"/>
    </location>
</feature>
<organism evidence="10 11">
    <name type="scientific">Paractinoplanes rhizophilus</name>
    <dbReference type="NCBI Taxonomy" id="1416877"/>
    <lineage>
        <taxon>Bacteria</taxon>
        <taxon>Bacillati</taxon>
        <taxon>Actinomycetota</taxon>
        <taxon>Actinomycetes</taxon>
        <taxon>Micromonosporales</taxon>
        <taxon>Micromonosporaceae</taxon>
        <taxon>Paractinoplanes</taxon>
    </lineage>
</organism>
<reference evidence="11" key="1">
    <citation type="journal article" date="2019" name="Int. J. Syst. Evol. Microbiol.">
        <title>The Global Catalogue of Microorganisms (GCM) 10K type strain sequencing project: providing services to taxonomists for standard genome sequencing and annotation.</title>
        <authorList>
            <consortium name="The Broad Institute Genomics Platform"/>
            <consortium name="The Broad Institute Genome Sequencing Center for Infectious Disease"/>
            <person name="Wu L."/>
            <person name="Ma J."/>
        </authorList>
    </citation>
    <scope>NUCLEOTIDE SEQUENCE [LARGE SCALE GENOMIC DNA]</scope>
    <source>
        <strain evidence="11">XZYJT-10</strain>
    </source>
</reference>
<evidence type="ECO:0000259" key="9">
    <source>
        <dbReference type="PROSITE" id="PS50928"/>
    </source>
</evidence>
<evidence type="ECO:0000256" key="2">
    <source>
        <dbReference type="ARBA" id="ARBA00022448"/>
    </source>
</evidence>
<comment type="caution">
    <text evidence="10">The sequence shown here is derived from an EMBL/GenBank/DDBJ whole genome shotgun (WGS) entry which is preliminary data.</text>
</comment>
<evidence type="ECO:0000256" key="4">
    <source>
        <dbReference type="ARBA" id="ARBA00022519"/>
    </source>
</evidence>
<keyword evidence="4" id="KW-0997">Cell inner membrane</keyword>
<dbReference type="Proteomes" id="UP001596548">
    <property type="component" value="Unassembled WGS sequence"/>
</dbReference>
<keyword evidence="2 8" id="KW-0813">Transport</keyword>
<feature type="transmembrane region" description="Helical" evidence="8">
    <location>
        <begin position="115"/>
        <end position="140"/>
    </location>
</feature>
<keyword evidence="7 8" id="KW-0472">Membrane</keyword>
<feature type="transmembrane region" description="Helical" evidence="8">
    <location>
        <begin position="79"/>
        <end position="103"/>
    </location>
</feature>
<dbReference type="PANTHER" id="PTHR43357">
    <property type="entry name" value="INNER MEMBRANE ABC TRANSPORTER PERMEASE PROTEIN YDCV"/>
    <property type="match status" value="1"/>
</dbReference>
<feature type="domain" description="ABC transmembrane type-1" evidence="9">
    <location>
        <begin position="80"/>
        <end position="271"/>
    </location>
</feature>